<dbReference type="AlphaFoldDB" id="A0A811VJP0"/>
<comment type="caution">
    <text evidence="1">The sequence shown here is derived from an EMBL/GenBank/DDBJ whole genome shotgun (WGS) entry which is preliminary data.</text>
</comment>
<protein>
    <submittedName>
        <fullName evidence="1">(Mediterranean fruit fly) hypothetical protein</fullName>
    </submittedName>
</protein>
<sequence length="124" mass="14008">MSSIGKIMDFGSNIKQAVNKFPLDGARNYKLHTAHYTPTTYSLYQQRMITLAVSSLLFDADTLSQLFSEQADEACTAKQSKAHEAQKQHEETHLIFCCSSLSPSQSDISREFSVWREISSRVLK</sequence>
<name>A0A811VJP0_CERCA</name>
<gene>
    <name evidence="1" type="ORF">CCAP1982_LOCUS22312</name>
</gene>
<dbReference type="EMBL" id="CAJHJT010000056">
    <property type="protein sequence ID" value="CAD7014312.1"/>
    <property type="molecule type" value="Genomic_DNA"/>
</dbReference>
<organism evidence="1 2">
    <name type="scientific">Ceratitis capitata</name>
    <name type="common">Mediterranean fruit fly</name>
    <name type="synonym">Tephritis capitata</name>
    <dbReference type="NCBI Taxonomy" id="7213"/>
    <lineage>
        <taxon>Eukaryota</taxon>
        <taxon>Metazoa</taxon>
        <taxon>Ecdysozoa</taxon>
        <taxon>Arthropoda</taxon>
        <taxon>Hexapoda</taxon>
        <taxon>Insecta</taxon>
        <taxon>Pterygota</taxon>
        <taxon>Neoptera</taxon>
        <taxon>Endopterygota</taxon>
        <taxon>Diptera</taxon>
        <taxon>Brachycera</taxon>
        <taxon>Muscomorpha</taxon>
        <taxon>Tephritoidea</taxon>
        <taxon>Tephritidae</taxon>
        <taxon>Ceratitis</taxon>
        <taxon>Ceratitis</taxon>
    </lineage>
</organism>
<accession>A0A811VJP0</accession>
<evidence type="ECO:0000313" key="2">
    <source>
        <dbReference type="Proteomes" id="UP000606786"/>
    </source>
</evidence>
<dbReference type="Proteomes" id="UP000606786">
    <property type="component" value="Unassembled WGS sequence"/>
</dbReference>
<proteinExistence type="predicted"/>
<keyword evidence="2" id="KW-1185">Reference proteome</keyword>
<evidence type="ECO:0000313" key="1">
    <source>
        <dbReference type="EMBL" id="CAD7014312.1"/>
    </source>
</evidence>
<reference evidence="1" key="1">
    <citation type="submission" date="2020-11" db="EMBL/GenBank/DDBJ databases">
        <authorList>
            <person name="Whitehead M."/>
        </authorList>
    </citation>
    <scope>NUCLEOTIDE SEQUENCE</scope>
    <source>
        <strain evidence="1">EGII</strain>
    </source>
</reference>